<dbReference type="EMBL" id="FZQP02003978">
    <property type="protein sequence ID" value="VVC99112.1"/>
    <property type="molecule type" value="Genomic_DNA"/>
</dbReference>
<evidence type="ECO:0000313" key="5">
    <source>
        <dbReference type="Proteomes" id="UP000324832"/>
    </source>
</evidence>
<dbReference type="InterPro" id="IPR042294">
    <property type="entry name" value="SETD2_animal"/>
</dbReference>
<dbReference type="InterPro" id="IPR013257">
    <property type="entry name" value="SRI"/>
</dbReference>
<proteinExistence type="predicted"/>
<sequence length="86" mass="9977">MARVMVQHLNPYRHSGAKAGRITCTADFKHLARKLTHFVMLKELKHCRSVEELVVTDSVRSKAKMFVKKYMAKFGKVYKRPPEEAD</sequence>
<accession>A0A5E4QMB1</accession>
<protein>
    <recommendedName>
        <fullName evidence="3">Set2 Rpb1 interacting domain-containing protein</fullName>
    </recommendedName>
</protein>
<name>A0A5E4QMB1_9NEOP</name>
<dbReference type="GO" id="GO:0046975">
    <property type="term" value="F:histone H3K36 methyltransferase activity"/>
    <property type="evidence" value="ECO:0007669"/>
    <property type="project" value="InterPro"/>
</dbReference>
<dbReference type="GO" id="GO:0006355">
    <property type="term" value="P:regulation of DNA-templated transcription"/>
    <property type="evidence" value="ECO:0007669"/>
    <property type="project" value="InterPro"/>
</dbReference>
<dbReference type="PANTHER" id="PTHR46711:SF1">
    <property type="entry name" value="HISTONE-LYSINE N-METHYLTRANSFERASE SETD2"/>
    <property type="match status" value="1"/>
</dbReference>
<gene>
    <name evidence="4" type="ORF">LSINAPIS_LOCUS10052</name>
</gene>
<dbReference type="InterPro" id="IPR038190">
    <property type="entry name" value="SRI_sf"/>
</dbReference>
<keyword evidence="5" id="KW-1185">Reference proteome</keyword>
<dbReference type="GO" id="GO:0005694">
    <property type="term" value="C:chromosome"/>
    <property type="evidence" value="ECO:0007669"/>
    <property type="project" value="InterPro"/>
</dbReference>
<dbReference type="Pfam" id="PF08236">
    <property type="entry name" value="SRI"/>
    <property type="match status" value="1"/>
</dbReference>
<dbReference type="PANTHER" id="PTHR46711">
    <property type="entry name" value="HISTONE-LYSINE N-METHYLTRANSFERASE SETD2"/>
    <property type="match status" value="1"/>
</dbReference>
<reference evidence="4 5" key="1">
    <citation type="submission" date="2017-07" db="EMBL/GenBank/DDBJ databases">
        <authorList>
            <person name="Talla V."/>
            <person name="Backstrom N."/>
        </authorList>
    </citation>
    <scope>NUCLEOTIDE SEQUENCE [LARGE SCALE GENOMIC DNA]</scope>
</reference>
<evidence type="ECO:0000259" key="3">
    <source>
        <dbReference type="Pfam" id="PF08236"/>
    </source>
</evidence>
<dbReference type="AlphaFoldDB" id="A0A5E4QMB1"/>
<feature type="domain" description="Set2 Rpb1 interacting" evidence="3">
    <location>
        <begin position="1"/>
        <end position="79"/>
    </location>
</feature>
<evidence type="ECO:0000256" key="1">
    <source>
        <dbReference type="ARBA" id="ARBA00004123"/>
    </source>
</evidence>
<evidence type="ECO:0000256" key="2">
    <source>
        <dbReference type="ARBA" id="ARBA00023242"/>
    </source>
</evidence>
<evidence type="ECO:0000313" key="4">
    <source>
        <dbReference type="EMBL" id="VVC99112.1"/>
    </source>
</evidence>
<dbReference type="Gene3D" id="1.10.1740.100">
    <property type="entry name" value="Set2, Rpb1 interacting domain"/>
    <property type="match status" value="1"/>
</dbReference>
<comment type="subcellular location">
    <subcellularLocation>
        <location evidence="1">Nucleus</location>
    </subcellularLocation>
</comment>
<organism evidence="4 5">
    <name type="scientific">Leptidea sinapis</name>
    <dbReference type="NCBI Taxonomy" id="189913"/>
    <lineage>
        <taxon>Eukaryota</taxon>
        <taxon>Metazoa</taxon>
        <taxon>Ecdysozoa</taxon>
        <taxon>Arthropoda</taxon>
        <taxon>Hexapoda</taxon>
        <taxon>Insecta</taxon>
        <taxon>Pterygota</taxon>
        <taxon>Neoptera</taxon>
        <taxon>Endopterygota</taxon>
        <taxon>Lepidoptera</taxon>
        <taxon>Glossata</taxon>
        <taxon>Ditrysia</taxon>
        <taxon>Papilionoidea</taxon>
        <taxon>Pieridae</taxon>
        <taxon>Dismorphiinae</taxon>
        <taxon>Leptidea</taxon>
    </lineage>
</organism>
<dbReference type="Proteomes" id="UP000324832">
    <property type="component" value="Unassembled WGS sequence"/>
</dbReference>
<keyword evidence="2" id="KW-0539">Nucleus</keyword>